<sequence>MVDITNISFPAPHVTPEAVTDNIFPFYVTMDRQRINPQKNCPIFRLSTEVRQQIYGYLFQTEPNKGKKYPLRRSWRRPGFEAPPHVQTKLLQTCSLIYSECWAMPTLNTTLIIHEGSEQDRIPGDPMTTAAHPSQLLLGLPAWQVLLLQRVHITLTQPQLENGVLESWLSTLHNARASAGYYLQRFIEQKCFNTPQLQDFANGLMDVKIQSLTVRINRQDWWFWDYAPIENPKAKDADSTSEGGVIFDAPEPENDDGTGDKPSFMVWDGQIHEESWEKGKADHGVWWATQPGMEEDAKKIETRYIRFVQERFVEPANNPRKRKRT</sequence>
<evidence type="ECO:0000313" key="2">
    <source>
        <dbReference type="Proteomes" id="UP000836387"/>
    </source>
</evidence>
<comment type="caution">
    <text evidence="1">The sequence shown here is derived from an EMBL/GenBank/DDBJ whole genome shotgun (WGS) entry which is preliminary data.</text>
</comment>
<name>A0ACA9TZ82_BIOOC</name>
<reference evidence="1" key="1">
    <citation type="submission" date="2020-04" db="EMBL/GenBank/DDBJ databases">
        <authorList>
            <person name="Broberg M."/>
        </authorList>
    </citation>
    <scope>NUCLEOTIDE SEQUENCE</scope>
</reference>
<dbReference type="EMBL" id="CADEHS020000010">
    <property type="protein sequence ID" value="CAG9946316.1"/>
    <property type="molecule type" value="Genomic_DNA"/>
</dbReference>
<protein>
    <submittedName>
        <fullName evidence="1">Uncharacterized protein</fullName>
    </submittedName>
</protein>
<dbReference type="Proteomes" id="UP000836387">
    <property type="component" value="Unassembled WGS sequence"/>
</dbReference>
<reference evidence="1" key="2">
    <citation type="submission" date="2021-10" db="EMBL/GenBank/DDBJ databases">
        <authorList>
            <person name="Piombo E."/>
        </authorList>
    </citation>
    <scope>NUCLEOTIDE SEQUENCE</scope>
</reference>
<proteinExistence type="predicted"/>
<accession>A0ACA9TZ82</accession>
<evidence type="ECO:0000313" key="1">
    <source>
        <dbReference type="EMBL" id="CAG9946316.1"/>
    </source>
</evidence>
<organism evidence="1 2">
    <name type="scientific">Clonostachys rosea f. rosea IK726</name>
    <dbReference type="NCBI Taxonomy" id="1349383"/>
    <lineage>
        <taxon>Eukaryota</taxon>
        <taxon>Fungi</taxon>
        <taxon>Dikarya</taxon>
        <taxon>Ascomycota</taxon>
        <taxon>Pezizomycotina</taxon>
        <taxon>Sordariomycetes</taxon>
        <taxon>Hypocreomycetidae</taxon>
        <taxon>Hypocreales</taxon>
        <taxon>Bionectriaceae</taxon>
        <taxon>Clonostachys</taxon>
    </lineage>
</organism>
<gene>
    <name evidence="1" type="ORF">CRV2_00005197</name>
</gene>
<keyword evidence="2" id="KW-1185">Reference proteome</keyword>